<dbReference type="EMBL" id="NTMR01000017">
    <property type="protein sequence ID" value="PBK03681.1"/>
    <property type="molecule type" value="Genomic_DNA"/>
</dbReference>
<sequence>MSDQSHQVRHFEVLQRDDFMKLEHAASLKGLLKPFKGKGALDEWASECFALRDRLISGPQTRVLMQARGYPFNLLPIELAQQTTGAGTHFLRWRTPDRSVMGVALWQELMANSTTPFTLLDDLLAIEQTRITMNMQVSLLHTLGRQARECASKMAQAEGVYLRQIEGRA</sequence>
<reference evidence="1 2" key="1">
    <citation type="submission" date="2017-09" db="EMBL/GenBank/DDBJ databases">
        <title>Pseudomonas abyssi sp. nov. isolated from Abyssopelagic Water.</title>
        <authorList>
            <person name="Wei Y."/>
        </authorList>
    </citation>
    <scope>NUCLEOTIDE SEQUENCE [LARGE SCALE GENOMIC DNA]</scope>
    <source>
        <strain evidence="1 2">MT5</strain>
    </source>
</reference>
<evidence type="ECO:0000313" key="2">
    <source>
        <dbReference type="Proteomes" id="UP000242313"/>
    </source>
</evidence>
<keyword evidence="2" id="KW-1185">Reference proteome</keyword>
<dbReference type="AlphaFoldDB" id="A0A2A3MFW6"/>
<dbReference type="Proteomes" id="UP000242313">
    <property type="component" value="Unassembled WGS sequence"/>
</dbReference>
<evidence type="ECO:0000313" key="1">
    <source>
        <dbReference type="EMBL" id="PBK03681.1"/>
    </source>
</evidence>
<protein>
    <submittedName>
        <fullName evidence="1">Integrase</fullName>
    </submittedName>
</protein>
<dbReference type="RefSeq" id="WP_096005460.1">
    <property type="nucleotide sequence ID" value="NZ_NTMR01000017.1"/>
</dbReference>
<accession>A0A2A3MFW6</accession>
<dbReference type="Pfam" id="PF11358">
    <property type="entry name" value="DUF3158"/>
    <property type="match status" value="1"/>
</dbReference>
<organism evidence="1 2">
    <name type="scientific">Pseudomonas abyssi</name>
    <dbReference type="NCBI Taxonomy" id="170540"/>
    <lineage>
        <taxon>Bacteria</taxon>
        <taxon>Pseudomonadati</taxon>
        <taxon>Pseudomonadota</taxon>
        <taxon>Gammaproteobacteria</taxon>
        <taxon>Pseudomonadales</taxon>
        <taxon>Pseudomonadaceae</taxon>
        <taxon>Pseudomonas</taxon>
    </lineage>
</organism>
<comment type="caution">
    <text evidence="1">The sequence shown here is derived from an EMBL/GenBank/DDBJ whole genome shotgun (WGS) entry which is preliminary data.</text>
</comment>
<proteinExistence type="predicted"/>
<dbReference type="InterPro" id="IPR021502">
    <property type="entry name" value="DUF3158"/>
</dbReference>
<name>A0A2A3MFW6_9PSED</name>
<gene>
    <name evidence="1" type="ORF">CNQ84_13995</name>
</gene>